<dbReference type="SMART" id="SM01058">
    <property type="entry name" value="CarD_TRCF"/>
    <property type="match status" value="1"/>
</dbReference>
<evidence type="ECO:0000259" key="10">
    <source>
        <dbReference type="PROSITE" id="PS51194"/>
    </source>
</evidence>
<dbReference type="PANTHER" id="PTHR47964">
    <property type="entry name" value="ATP-DEPENDENT DNA HELICASE HOMOLOG RECG, CHLOROPLASTIC"/>
    <property type="match status" value="1"/>
</dbReference>
<reference evidence="12" key="1">
    <citation type="submission" date="2017-09" db="EMBL/GenBank/DDBJ databases">
        <title>Depth-based differentiation of microbial function through sediment-hosted aquifers and enrichment of novel symbionts in the deep terrestrial subsurface.</title>
        <authorList>
            <person name="Probst A.J."/>
            <person name="Ladd B."/>
            <person name="Jarett J.K."/>
            <person name="Geller-Mcgrath D.E."/>
            <person name="Sieber C.M.K."/>
            <person name="Emerson J.B."/>
            <person name="Anantharaman K."/>
            <person name="Thomas B.C."/>
            <person name="Malmstrom R."/>
            <person name="Stieglmeier M."/>
            <person name="Klingl A."/>
            <person name="Woyke T."/>
            <person name="Ryan C.M."/>
            <person name="Banfield J.F."/>
        </authorList>
    </citation>
    <scope>NUCLEOTIDE SEQUENCE [LARGE SCALE GENOMIC DNA]</scope>
</reference>
<gene>
    <name evidence="11" type="ORF">COY73_01375</name>
</gene>
<evidence type="ECO:0008006" key="13">
    <source>
        <dbReference type="Google" id="ProtNLM"/>
    </source>
</evidence>
<dbReference type="CDD" id="cd17991">
    <property type="entry name" value="DEXHc_TRCF"/>
    <property type="match status" value="1"/>
</dbReference>
<name>A0A2M7R759_9BACT</name>
<dbReference type="Gene3D" id="3.40.50.300">
    <property type="entry name" value="P-loop containing nucleotide triphosphate hydrolases"/>
    <property type="match status" value="2"/>
</dbReference>
<dbReference type="InterPro" id="IPR041471">
    <property type="entry name" value="UvrB_inter"/>
</dbReference>
<evidence type="ECO:0000313" key="12">
    <source>
        <dbReference type="Proteomes" id="UP000230767"/>
    </source>
</evidence>
<comment type="caution">
    <text evidence="11">The sequence shown here is derived from an EMBL/GenBank/DDBJ whole genome shotgun (WGS) entry which is preliminary data.</text>
</comment>
<protein>
    <recommendedName>
        <fullName evidence="13">Transcription-repair-coupling factor</fullName>
    </recommendedName>
</protein>
<feature type="domain" description="Helicase C-terminal" evidence="10">
    <location>
        <begin position="470"/>
        <end position="635"/>
    </location>
</feature>
<keyword evidence="8" id="KW-0234">DNA repair</keyword>
<evidence type="ECO:0000256" key="4">
    <source>
        <dbReference type="ARBA" id="ARBA00022801"/>
    </source>
</evidence>
<feature type="domain" description="Helicase ATP-binding" evidence="9">
    <location>
        <begin position="288"/>
        <end position="449"/>
    </location>
</feature>
<keyword evidence="7" id="KW-0238">DNA-binding</keyword>
<evidence type="ECO:0000256" key="5">
    <source>
        <dbReference type="ARBA" id="ARBA00022806"/>
    </source>
</evidence>
<dbReference type="PROSITE" id="PS51194">
    <property type="entry name" value="HELICASE_CTER"/>
    <property type="match status" value="1"/>
</dbReference>
<sequence length="690" mass="79103">MEMSDQIITKLLIVSITPYFLEKSNFWFEKNLNKILQTQKTQTFWEDNTIFLEKNQSCNFSQFLRKLDEMGYEKVIRVSEPGEFSRRGGIIEVFPINLNYPIRFDFYGNLIENIERLPIEIKDEKTVKEILKKRLKSQKIFSDLKGLKPGDYLVHLDHGVGKFIGLTKEKPLNQKMSDRTLSYYQIAYAQGDRLYVPFGLERKLSRYIGFVEPKISRLSSPFWQKTKRKIKEEAEKLAKELLEIYAKREIAQRPPCFPDSEIDAKLAGTFLFEETPDQVQTMKEIEQDLKKLEPMDRIVCGDVGFGKTEIALRTMVKKVNSGYQTAMICPTTILANQHYHNFKKRLKQFPIRIELLCRLQPKTGQKKIIQNLKRGQIDMVIGTHRLLSSDVEFKNLGLLVIDDEQRFGVNQKEKLKKLRTSLDVLSLSATPIPRTLYLALSSLKEISLIQTPPLGRLAIKTFILPWSETVIKKAIWAEISRGGQVYFLYNRVETIETAKKFLEGLTSGFRPEVKLGIAHGRLKEKELVKVMADFQNRKIDVLVATTIIENGLDLPNVNTLIVADSTRLGLAEAYQIRGRIGRSHIQSFAYFLYPHTKRGQIAEGDKINEVSPRYGVEVNGSHLSEKAEMRLDALKEAEELGSGYKIALKDLEIRGAGNILGKEQSGNINQVGLNLYCQILSEAIEKLKRS</sequence>
<evidence type="ECO:0000256" key="8">
    <source>
        <dbReference type="ARBA" id="ARBA00023204"/>
    </source>
</evidence>
<keyword evidence="5" id="KW-0347">Helicase</keyword>
<evidence type="ECO:0000256" key="7">
    <source>
        <dbReference type="ARBA" id="ARBA00023125"/>
    </source>
</evidence>
<dbReference type="AlphaFoldDB" id="A0A2M7R759"/>
<dbReference type="GO" id="GO:0006281">
    <property type="term" value="P:DNA repair"/>
    <property type="evidence" value="ECO:0007669"/>
    <property type="project" value="UniProtKB-KW"/>
</dbReference>
<evidence type="ECO:0000313" key="11">
    <source>
        <dbReference type="EMBL" id="PIY89256.1"/>
    </source>
</evidence>
<keyword evidence="6" id="KW-0067">ATP-binding</keyword>
<dbReference type="Pfam" id="PF00271">
    <property type="entry name" value="Helicase_C"/>
    <property type="match status" value="1"/>
</dbReference>
<dbReference type="Pfam" id="PF02559">
    <property type="entry name" value="CarD_TRCF_RID"/>
    <property type="match status" value="1"/>
</dbReference>
<dbReference type="InterPro" id="IPR001650">
    <property type="entry name" value="Helicase_C-like"/>
</dbReference>
<keyword evidence="1" id="KW-0963">Cytoplasm</keyword>
<dbReference type="GO" id="GO:0005524">
    <property type="term" value="F:ATP binding"/>
    <property type="evidence" value="ECO:0007669"/>
    <property type="project" value="UniProtKB-KW"/>
</dbReference>
<dbReference type="PROSITE" id="PS51192">
    <property type="entry name" value="HELICASE_ATP_BIND_1"/>
    <property type="match status" value="1"/>
</dbReference>
<dbReference type="GO" id="GO:0016787">
    <property type="term" value="F:hydrolase activity"/>
    <property type="evidence" value="ECO:0007669"/>
    <property type="project" value="UniProtKB-KW"/>
</dbReference>
<keyword evidence="2" id="KW-0547">Nucleotide-binding</keyword>
<evidence type="ECO:0000256" key="3">
    <source>
        <dbReference type="ARBA" id="ARBA00022763"/>
    </source>
</evidence>
<evidence type="ECO:0000256" key="2">
    <source>
        <dbReference type="ARBA" id="ARBA00022741"/>
    </source>
</evidence>
<dbReference type="InterPro" id="IPR003711">
    <property type="entry name" value="CarD-like/TRCF_RID"/>
</dbReference>
<dbReference type="InterPro" id="IPR011545">
    <property type="entry name" value="DEAD/DEAH_box_helicase_dom"/>
</dbReference>
<dbReference type="GO" id="GO:0003677">
    <property type="term" value="F:DNA binding"/>
    <property type="evidence" value="ECO:0007669"/>
    <property type="project" value="UniProtKB-KW"/>
</dbReference>
<dbReference type="Proteomes" id="UP000230767">
    <property type="component" value="Unassembled WGS sequence"/>
</dbReference>
<dbReference type="PANTHER" id="PTHR47964:SF1">
    <property type="entry name" value="ATP-DEPENDENT DNA HELICASE HOMOLOG RECG, CHLOROPLASTIC"/>
    <property type="match status" value="1"/>
</dbReference>
<dbReference type="InterPro" id="IPR014001">
    <property type="entry name" value="Helicase_ATP-bd"/>
</dbReference>
<organism evidence="11 12">
    <name type="scientific">Candidatus Nealsonbacteria bacterium CG_4_10_14_0_8_um_filter_37_14</name>
    <dbReference type="NCBI Taxonomy" id="1974684"/>
    <lineage>
        <taxon>Bacteria</taxon>
        <taxon>Candidatus Nealsoniibacteriota</taxon>
    </lineage>
</organism>
<dbReference type="Gene3D" id="2.40.10.170">
    <property type="match status" value="1"/>
</dbReference>
<dbReference type="InterPro" id="IPR027417">
    <property type="entry name" value="P-loop_NTPase"/>
</dbReference>
<evidence type="ECO:0000259" key="9">
    <source>
        <dbReference type="PROSITE" id="PS51192"/>
    </source>
</evidence>
<dbReference type="Gene3D" id="3.30.2060.10">
    <property type="entry name" value="Penicillin-binding protein 1b domain"/>
    <property type="match status" value="1"/>
</dbReference>
<dbReference type="SMART" id="SM00487">
    <property type="entry name" value="DEXDc"/>
    <property type="match status" value="1"/>
</dbReference>
<keyword evidence="4" id="KW-0378">Hydrolase</keyword>
<accession>A0A2M7R759</accession>
<dbReference type="InterPro" id="IPR047112">
    <property type="entry name" value="RecG/Mfd"/>
</dbReference>
<evidence type="ECO:0000256" key="1">
    <source>
        <dbReference type="ARBA" id="ARBA00022490"/>
    </source>
</evidence>
<dbReference type="Pfam" id="PF17757">
    <property type="entry name" value="UvrB_inter"/>
    <property type="match status" value="1"/>
</dbReference>
<dbReference type="SUPFAM" id="SSF52540">
    <property type="entry name" value="P-loop containing nucleoside triphosphate hydrolases"/>
    <property type="match status" value="3"/>
</dbReference>
<dbReference type="Pfam" id="PF00270">
    <property type="entry name" value="DEAD"/>
    <property type="match status" value="1"/>
</dbReference>
<dbReference type="SUPFAM" id="SSF141259">
    <property type="entry name" value="CarD-like"/>
    <property type="match status" value="1"/>
</dbReference>
<keyword evidence="3" id="KW-0227">DNA damage</keyword>
<proteinExistence type="predicted"/>
<dbReference type="GO" id="GO:0003678">
    <property type="term" value="F:DNA helicase activity"/>
    <property type="evidence" value="ECO:0007669"/>
    <property type="project" value="TreeGrafter"/>
</dbReference>
<dbReference type="InterPro" id="IPR036101">
    <property type="entry name" value="CarD-like/TRCF_RID_sf"/>
</dbReference>
<evidence type="ECO:0000256" key="6">
    <source>
        <dbReference type="ARBA" id="ARBA00022840"/>
    </source>
</evidence>
<dbReference type="SMART" id="SM00490">
    <property type="entry name" value="HELICc"/>
    <property type="match status" value="1"/>
</dbReference>
<dbReference type="EMBL" id="PFLW01000039">
    <property type="protein sequence ID" value="PIY89256.1"/>
    <property type="molecule type" value="Genomic_DNA"/>
</dbReference>